<dbReference type="NCBIfam" id="TIGR00731">
    <property type="entry name" value="bL25_bact_ctc"/>
    <property type="match status" value="1"/>
</dbReference>
<dbReference type="GO" id="GO:0008097">
    <property type="term" value="F:5S rRNA binding"/>
    <property type="evidence" value="ECO:0007669"/>
    <property type="project" value="InterPro"/>
</dbReference>
<dbReference type="InterPro" id="IPR011035">
    <property type="entry name" value="Ribosomal_bL25/Gln-tRNA_synth"/>
</dbReference>
<dbReference type="NCBIfam" id="NF004612">
    <property type="entry name" value="PRK05943.1"/>
    <property type="match status" value="1"/>
</dbReference>
<dbReference type="Gene3D" id="2.40.240.10">
    <property type="entry name" value="Ribosomal Protein L25, Chain P"/>
    <property type="match status" value="1"/>
</dbReference>
<dbReference type="EMBL" id="SLWX01000005">
    <property type="protein sequence ID" value="TCO76256.1"/>
    <property type="molecule type" value="Genomic_DNA"/>
</dbReference>
<evidence type="ECO:0000256" key="4">
    <source>
        <dbReference type="ARBA" id="ARBA00023274"/>
    </source>
</evidence>
<dbReference type="InterPro" id="IPR001021">
    <property type="entry name" value="Ribosomal_bL25_long"/>
</dbReference>
<name>A0A4R2KY67_9GAMM</name>
<dbReference type="Pfam" id="PF01386">
    <property type="entry name" value="Ribosomal_L25p"/>
    <property type="match status" value="1"/>
</dbReference>
<evidence type="ECO:0000256" key="2">
    <source>
        <dbReference type="ARBA" id="ARBA00022884"/>
    </source>
</evidence>
<evidence type="ECO:0000256" key="1">
    <source>
        <dbReference type="ARBA" id="ARBA00022730"/>
    </source>
</evidence>
<comment type="subunit">
    <text evidence="5">Part of the 50S ribosomal subunit; part of the 5S rRNA/L5/L18/L25 subcomplex. Contacts the 5S rRNA. Binds to the 5S rRNA independently of L5 and L18.</text>
</comment>
<dbReference type="Pfam" id="PF14693">
    <property type="entry name" value="Ribosomal_TL5_C"/>
    <property type="match status" value="1"/>
</dbReference>
<dbReference type="NCBIfam" id="NF004130">
    <property type="entry name" value="PRK05618.1-5"/>
    <property type="match status" value="1"/>
</dbReference>
<keyword evidence="4 5" id="KW-0687">Ribonucleoprotein</keyword>
<keyword evidence="3 5" id="KW-0689">Ribosomal protein</keyword>
<feature type="compositionally biased region" description="Acidic residues" evidence="6">
    <location>
        <begin position="197"/>
        <end position="227"/>
    </location>
</feature>
<comment type="caution">
    <text evidence="9">The sequence shown here is derived from an EMBL/GenBank/DDBJ whole genome shotgun (WGS) entry which is preliminary data.</text>
</comment>
<dbReference type="GO" id="GO:0003735">
    <property type="term" value="F:structural constituent of ribosome"/>
    <property type="evidence" value="ECO:0007669"/>
    <property type="project" value="InterPro"/>
</dbReference>
<dbReference type="InterPro" id="IPR037121">
    <property type="entry name" value="Ribosomal_bL25_C"/>
</dbReference>
<protein>
    <recommendedName>
        <fullName evidence="5">Large ribosomal subunit protein bL25</fullName>
    </recommendedName>
    <alternativeName>
        <fullName evidence="5">General stress protein CTC</fullName>
    </alternativeName>
</protein>
<dbReference type="CDD" id="cd00495">
    <property type="entry name" value="Ribosomal_L25_TL5_CTC"/>
    <property type="match status" value="1"/>
</dbReference>
<dbReference type="InterPro" id="IPR020056">
    <property type="entry name" value="Rbsml_bL25/Gln-tRNA_synth_N"/>
</dbReference>
<dbReference type="OrthoDB" id="9806411at2"/>
<evidence type="ECO:0000313" key="9">
    <source>
        <dbReference type="EMBL" id="TCO76256.1"/>
    </source>
</evidence>
<organism evidence="9 10">
    <name type="scientific">Chromatocurvus halotolerans</name>
    <dbReference type="NCBI Taxonomy" id="1132028"/>
    <lineage>
        <taxon>Bacteria</taxon>
        <taxon>Pseudomonadati</taxon>
        <taxon>Pseudomonadota</taxon>
        <taxon>Gammaproteobacteria</taxon>
        <taxon>Cellvibrionales</taxon>
        <taxon>Halieaceae</taxon>
        <taxon>Chromatocurvus</taxon>
    </lineage>
</organism>
<dbReference type="PANTHER" id="PTHR33284">
    <property type="entry name" value="RIBOSOMAL PROTEIN L25/GLN-TRNA SYNTHETASE, ANTI-CODON-BINDING DOMAIN-CONTAINING PROTEIN"/>
    <property type="match status" value="1"/>
</dbReference>
<evidence type="ECO:0000259" key="8">
    <source>
        <dbReference type="Pfam" id="PF14693"/>
    </source>
</evidence>
<dbReference type="RefSeq" id="WP_117315361.1">
    <property type="nucleotide sequence ID" value="NZ_QQSW01000003.1"/>
</dbReference>
<sequence>MSDQLEINAIPRDDLGKGASRRLRRLANLVPAIIYGAGKDPRPLSIVSKDLEKALENEAFFSQVIAVKIGSDTEKAILKDLQRHPAKELVMHADFLRIDEKVELKVNIPIHFMNEDSCKGVKLEGGVIEHQATEIELLCLPANIPEYIEIDMQDLSIGDSIHLSDVKLPEGTASVALSLGEDHDMPIAAVVAPRVDTEEEDDAEGEDAPAADEVPTQDDDEDGKGDE</sequence>
<dbReference type="SUPFAM" id="SSF50715">
    <property type="entry name" value="Ribosomal protein L25-like"/>
    <property type="match status" value="1"/>
</dbReference>
<accession>A0A4R2KY67</accession>
<evidence type="ECO:0000256" key="5">
    <source>
        <dbReference type="HAMAP-Rule" id="MF_01334"/>
    </source>
</evidence>
<dbReference type="Proteomes" id="UP000294980">
    <property type="component" value="Unassembled WGS sequence"/>
</dbReference>
<dbReference type="Gene3D" id="2.170.120.20">
    <property type="entry name" value="Ribosomal protein L25, beta domain"/>
    <property type="match status" value="1"/>
</dbReference>
<proteinExistence type="inferred from homology"/>
<reference evidence="9 10" key="1">
    <citation type="submission" date="2019-03" db="EMBL/GenBank/DDBJ databases">
        <title>Genomic Encyclopedia of Type Strains, Phase IV (KMG-IV): sequencing the most valuable type-strain genomes for metagenomic binning, comparative biology and taxonomic classification.</title>
        <authorList>
            <person name="Goeker M."/>
        </authorList>
    </citation>
    <scope>NUCLEOTIDE SEQUENCE [LARGE SCALE GENOMIC DNA]</scope>
    <source>
        <strain evidence="9 10">DSM 23344</strain>
    </source>
</reference>
<dbReference type="NCBIfam" id="NF004128">
    <property type="entry name" value="PRK05618.1-2"/>
    <property type="match status" value="1"/>
</dbReference>
<keyword evidence="1 5" id="KW-0699">rRNA-binding</keyword>
<evidence type="ECO:0000256" key="3">
    <source>
        <dbReference type="ARBA" id="ARBA00022980"/>
    </source>
</evidence>
<dbReference type="GO" id="GO:0022625">
    <property type="term" value="C:cytosolic large ribosomal subunit"/>
    <property type="evidence" value="ECO:0007669"/>
    <property type="project" value="TreeGrafter"/>
</dbReference>
<evidence type="ECO:0000256" key="6">
    <source>
        <dbReference type="SAM" id="MobiDB-lite"/>
    </source>
</evidence>
<feature type="domain" description="Large ribosomal subunit protein bL25 beta" evidence="8">
    <location>
        <begin position="104"/>
        <end position="194"/>
    </location>
</feature>
<evidence type="ECO:0000313" key="10">
    <source>
        <dbReference type="Proteomes" id="UP000294980"/>
    </source>
</evidence>
<comment type="function">
    <text evidence="5">This is one of the proteins that binds to the 5S RNA in the ribosome where it forms part of the central protuberance.</text>
</comment>
<dbReference type="PANTHER" id="PTHR33284:SF1">
    <property type="entry name" value="RIBOSOMAL PROTEIN L25_GLN-TRNA SYNTHETASE, ANTI-CODON-BINDING DOMAIN-CONTAINING PROTEIN"/>
    <property type="match status" value="1"/>
</dbReference>
<dbReference type="InterPro" id="IPR020930">
    <property type="entry name" value="Ribosomal_uL5_bac-type"/>
</dbReference>
<evidence type="ECO:0000259" key="7">
    <source>
        <dbReference type="Pfam" id="PF01386"/>
    </source>
</evidence>
<keyword evidence="10" id="KW-1185">Reference proteome</keyword>
<feature type="domain" description="Large ribosomal subunit protein bL25 L25" evidence="7">
    <location>
        <begin position="7"/>
        <end position="95"/>
    </location>
</feature>
<gene>
    <name evidence="5" type="primary">rplY</name>
    <name evidence="5" type="synonym">ctc</name>
    <name evidence="9" type="ORF">EV688_105219</name>
</gene>
<dbReference type="InterPro" id="IPR020057">
    <property type="entry name" value="Ribosomal_bL25_b-dom"/>
</dbReference>
<keyword evidence="2 5" id="KW-0694">RNA-binding</keyword>
<dbReference type="AlphaFoldDB" id="A0A4R2KY67"/>
<dbReference type="InterPro" id="IPR029751">
    <property type="entry name" value="Ribosomal_L25_dom"/>
</dbReference>
<dbReference type="GO" id="GO:0006412">
    <property type="term" value="P:translation"/>
    <property type="evidence" value="ECO:0007669"/>
    <property type="project" value="UniProtKB-UniRule"/>
</dbReference>
<dbReference type="HAMAP" id="MF_01334">
    <property type="entry name" value="Ribosomal_bL25_CTC"/>
    <property type="match status" value="1"/>
</dbReference>
<feature type="region of interest" description="Disordered" evidence="6">
    <location>
        <begin position="193"/>
        <end position="227"/>
    </location>
</feature>
<comment type="similarity">
    <text evidence="5">Belongs to the bacterial ribosomal protein bL25 family. CTC subfamily.</text>
</comment>